<evidence type="ECO:0000256" key="5">
    <source>
        <dbReference type="ARBA" id="ARBA00023235"/>
    </source>
</evidence>
<dbReference type="GO" id="GO:0000725">
    <property type="term" value="P:recombinational repair"/>
    <property type="evidence" value="ECO:0007669"/>
    <property type="project" value="TreeGrafter"/>
</dbReference>
<evidence type="ECO:0000256" key="9">
    <source>
        <dbReference type="PROSITE-ProRule" id="PRU00560"/>
    </source>
</evidence>
<dbReference type="PROSITE" id="PS51198">
    <property type="entry name" value="UVRD_HELICASE_ATP_BIND"/>
    <property type="match status" value="1"/>
</dbReference>
<dbReference type="InterPro" id="IPR014017">
    <property type="entry name" value="DNA_helicase_UvrD-like_C"/>
</dbReference>
<dbReference type="SUPFAM" id="SSF57783">
    <property type="entry name" value="Zinc beta-ribbon"/>
    <property type="match status" value="1"/>
</dbReference>
<evidence type="ECO:0000256" key="4">
    <source>
        <dbReference type="ARBA" id="ARBA00022840"/>
    </source>
</evidence>
<dbReference type="Gene3D" id="3.30.65.10">
    <property type="entry name" value="Bacterial Topoisomerase I, domain 1"/>
    <property type="match status" value="1"/>
</dbReference>
<dbReference type="GO" id="GO:0016787">
    <property type="term" value="F:hydrolase activity"/>
    <property type="evidence" value="ECO:0007669"/>
    <property type="project" value="UniProtKB-UniRule"/>
</dbReference>
<dbReference type="Gene3D" id="3.40.50.300">
    <property type="entry name" value="P-loop containing nucleotide triphosphate hydrolases"/>
    <property type="match status" value="3"/>
</dbReference>
<dbReference type="GO" id="GO:0005694">
    <property type="term" value="C:chromosome"/>
    <property type="evidence" value="ECO:0007669"/>
    <property type="project" value="InterPro"/>
</dbReference>
<proteinExistence type="predicted"/>
<dbReference type="InterPro" id="IPR027417">
    <property type="entry name" value="P-loop_NTPase"/>
</dbReference>
<gene>
    <name evidence="11" type="ORF">HT585_30500</name>
</gene>
<dbReference type="GO" id="GO:0003677">
    <property type="term" value="F:DNA binding"/>
    <property type="evidence" value="ECO:0007669"/>
    <property type="project" value="InterPro"/>
</dbReference>
<keyword evidence="2 9" id="KW-0378">Hydrolase</keyword>
<dbReference type="Gene3D" id="3.40.91.30">
    <property type="match status" value="1"/>
</dbReference>
<evidence type="ECO:0000256" key="1">
    <source>
        <dbReference type="ARBA" id="ARBA00022741"/>
    </source>
</evidence>
<comment type="catalytic activity">
    <reaction evidence="8">
        <text>ATP + H2O = ADP + phosphate + H(+)</text>
        <dbReference type="Rhea" id="RHEA:13065"/>
        <dbReference type="ChEBI" id="CHEBI:15377"/>
        <dbReference type="ChEBI" id="CHEBI:15378"/>
        <dbReference type="ChEBI" id="CHEBI:30616"/>
        <dbReference type="ChEBI" id="CHEBI:43474"/>
        <dbReference type="ChEBI" id="CHEBI:456216"/>
        <dbReference type="EC" id="5.6.2.4"/>
    </reaction>
</comment>
<dbReference type="Proteomes" id="UP000520198">
    <property type="component" value="Unassembled WGS sequence"/>
</dbReference>
<dbReference type="GO" id="GO:0006265">
    <property type="term" value="P:DNA topological change"/>
    <property type="evidence" value="ECO:0007669"/>
    <property type="project" value="InterPro"/>
</dbReference>
<keyword evidence="12" id="KW-1185">Reference proteome</keyword>
<evidence type="ECO:0000313" key="12">
    <source>
        <dbReference type="Proteomes" id="UP000520198"/>
    </source>
</evidence>
<protein>
    <recommendedName>
        <fullName evidence="7">DNA 3'-5' helicase</fullName>
        <ecNumber evidence="7">5.6.2.4</ecNumber>
    </recommendedName>
</protein>
<dbReference type="PANTHER" id="PTHR11070:SF63">
    <property type="entry name" value="DNA HELICASE IV"/>
    <property type="match status" value="1"/>
</dbReference>
<evidence type="ECO:0000259" key="10">
    <source>
        <dbReference type="PROSITE" id="PS51198"/>
    </source>
</evidence>
<dbReference type="GO" id="GO:0005829">
    <property type="term" value="C:cytosol"/>
    <property type="evidence" value="ECO:0007669"/>
    <property type="project" value="TreeGrafter"/>
</dbReference>
<dbReference type="RefSeq" id="WP_176356527.1">
    <property type="nucleotide sequence ID" value="NZ_JABWDU010000014.1"/>
</dbReference>
<dbReference type="Pfam" id="PF13361">
    <property type="entry name" value="UvrD_C"/>
    <property type="match status" value="1"/>
</dbReference>
<dbReference type="EC" id="5.6.2.4" evidence="7"/>
<evidence type="ECO:0000256" key="3">
    <source>
        <dbReference type="ARBA" id="ARBA00022806"/>
    </source>
</evidence>
<evidence type="ECO:0000256" key="7">
    <source>
        <dbReference type="ARBA" id="ARBA00034808"/>
    </source>
</evidence>
<dbReference type="GO" id="GO:0003916">
    <property type="term" value="F:DNA topoisomerase activity"/>
    <property type="evidence" value="ECO:0007669"/>
    <property type="project" value="InterPro"/>
</dbReference>
<dbReference type="SUPFAM" id="SSF52540">
    <property type="entry name" value="P-loop containing nucleoside triphosphate hydrolases"/>
    <property type="match status" value="1"/>
</dbReference>
<dbReference type="InterPro" id="IPR014016">
    <property type="entry name" value="UvrD-like_ATP-bd"/>
</dbReference>
<dbReference type="Pfam" id="PF01396">
    <property type="entry name" value="Zn_ribbon_Top1"/>
    <property type="match status" value="2"/>
</dbReference>
<evidence type="ECO:0000313" key="11">
    <source>
        <dbReference type="EMBL" id="NVD43201.1"/>
    </source>
</evidence>
<dbReference type="GO" id="GO:0043138">
    <property type="term" value="F:3'-5' DNA helicase activity"/>
    <property type="evidence" value="ECO:0007669"/>
    <property type="project" value="UniProtKB-EC"/>
</dbReference>
<name>A0A7Y6UR48_9HYPH</name>
<dbReference type="AlphaFoldDB" id="A0A7Y6UR48"/>
<evidence type="ECO:0000256" key="2">
    <source>
        <dbReference type="ARBA" id="ARBA00022801"/>
    </source>
</evidence>
<dbReference type="Pfam" id="PF00580">
    <property type="entry name" value="UvrD-helicase"/>
    <property type="match status" value="2"/>
</dbReference>
<organism evidence="11 12">
    <name type="scientific">Ensifer oleiphilus</name>
    <dbReference type="NCBI Taxonomy" id="2742698"/>
    <lineage>
        <taxon>Bacteria</taxon>
        <taxon>Pseudomonadati</taxon>
        <taxon>Pseudomonadota</taxon>
        <taxon>Alphaproteobacteria</taxon>
        <taxon>Hyphomicrobiales</taxon>
        <taxon>Rhizobiaceae</taxon>
        <taxon>Sinorhizobium/Ensifer group</taxon>
        <taxon>Ensifer</taxon>
    </lineage>
</organism>
<comment type="caution">
    <text evidence="11">The sequence shown here is derived from an EMBL/GenBank/DDBJ whole genome shotgun (WGS) entry which is preliminary data.</text>
</comment>
<evidence type="ECO:0000256" key="6">
    <source>
        <dbReference type="ARBA" id="ARBA00034617"/>
    </source>
</evidence>
<accession>A0A7Y6UR48</accession>
<keyword evidence="4 9" id="KW-0067">ATP-binding</keyword>
<comment type="catalytic activity">
    <reaction evidence="6">
        <text>Couples ATP hydrolysis with the unwinding of duplex DNA by translocating in the 3'-5' direction.</text>
        <dbReference type="EC" id="5.6.2.4"/>
    </reaction>
</comment>
<keyword evidence="1 9" id="KW-0547">Nucleotide-binding</keyword>
<dbReference type="FunFam" id="3.40.50.300:FF:000975">
    <property type="entry name" value="DNA helicase"/>
    <property type="match status" value="1"/>
</dbReference>
<dbReference type="PANTHER" id="PTHR11070">
    <property type="entry name" value="UVRD / RECB / PCRA DNA HELICASE FAMILY MEMBER"/>
    <property type="match status" value="1"/>
</dbReference>
<reference evidence="11 12" key="1">
    <citation type="submission" date="2020-06" db="EMBL/GenBank/DDBJ databases">
        <authorList>
            <person name="Grouzdev D.S."/>
        </authorList>
    </citation>
    <scope>NUCLEOTIDE SEQUENCE [LARGE SCALE GENOMIC DNA]</scope>
    <source>
        <strain evidence="11 12">HO-A22</strain>
    </source>
</reference>
<feature type="domain" description="UvrD-like helicase ATP-binding" evidence="10">
    <location>
        <begin position="201"/>
        <end position="674"/>
    </location>
</feature>
<sequence length="983" mass="108737">MAAPQLLKRRALPGAFLRSLGHASWAAEQTASGINFLGGHHQAPFSAWAGPARLTSTLGFTTIAVPLADGRVASLAGVTTHDAAGFISSANEAFRAHILRQCEAVKDELTALSQAVSRLDQPRRYPAACLLAPFLMRATTALDSLPATIPDGVLPDDQQKRIDTVRAFQAAPEQARRAAIARFIESDLAEMKGFFDTIEKNPLTPEQRLAVVTDEDATLVLAGAGSGKTSVIVAKAAYLIARGIRQPDEILLLAFGKDAASEMAARIEERAGVAVDAMTFHALGNRIIREVEGKGPALAEHASDDAKFKVLLRDILINEVAATAGLGKLLLDWFSEFYWPYKSEWDFKTHDSYYQWVEAHELRTLNGDRVRSFEEWEIANWLYRNGIAHEYEPLYEGLLPEDARGPYKPDFRLTESGIYIEHFGVRKTRQADGSTRLTTAPYIDRERYLADMEWKRELHKANGTPLIETFSYEKVEGKLLYNLKEKLAPYVTLKPVATDQIFSTLAAMGQVDAFTQTLGTFLRHYKSAGSTIARCEARAASSDDVPRSRSFLKIFDALIEAYEARLGAMIDFEDMIVRATAHVESGRYQSPYRHILVDEFQDISEGRARLLRALKAQHEDARLFAVGDDWQSIYRFTGADIHLMRNFGAAFGGSFAGNNAVHSTIDLGRTFRSVDKIAHPARRFVLRNPAQISKTVVPASTTTTPAIMLAYYKWGQEGDALRAALERLSADAAPGTSVLLLGRYHHARPQSLAALTERFPTLSIRFMTVHASKGLEGDHVIILRAVGDTMGFPSEIVDDPLLDLVLPEPENFEHAEERRLFYVALTRARLSVTILAHKEKPSSFVRELAGNPDYEAIEIGEPGIAEWRCQACGGRMLAQPEKTGGTYFACEHRHLCGQTLKACSACGNGLPVKRMTDPENVLCGCGAAFPACPSCADGWLVERQGRNGTFLGCVNYPTCKGRQILRSRERPHGLRYRPKRQQS</sequence>
<keyword evidence="5" id="KW-0413">Isomerase</keyword>
<keyword evidence="3 9" id="KW-0347">Helicase</keyword>
<dbReference type="InterPro" id="IPR000212">
    <property type="entry name" value="DNA_helicase_UvrD/REP"/>
</dbReference>
<evidence type="ECO:0000256" key="8">
    <source>
        <dbReference type="ARBA" id="ARBA00048988"/>
    </source>
</evidence>
<dbReference type="InterPro" id="IPR013498">
    <property type="entry name" value="Topo_IA_Znf"/>
</dbReference>
<dbReference type="EMBL" id="JABWDU010000014">
    <property type="protein sequence ID" value="NVD43201.1"/>
    <property type="molecule type" value="Genomic_DNA"/>
</dbReference>
<dbReference type="GO" id="GO:0005524">
    <property type="term" value="F:ATP binding"/>
    <property type="evidence" value="ECO:0007669"/>
    <property type="project" value="UniProtKB-UniRule"/>
</dbReference>
<feature type="binding site" evidence="9">
    <location>
        <begin position="222"/>
        <end position="229"/>
    </location>
    <ligand>
        <name>ATP</name>
        <dbReference type="ChEBI" id="CHEBI:30616"/>
    </ligand>
</feature>